<accession>U5NCA7</accession>
<reference evidence="1 2" key="1">
    <citation type="journal article" date="2013" name="Genome Announc.">
        <title>Genome Sequence of Mycoplasma parvum (Formerly Eperythrozoon parvum), a Diminutive Hemoplasma of the Pig.</title>
        <authorList>
            <person name="do Nascimento N.C."/>
            <person name="Dos Santos A.P."/>
            <person name="Chu Y."/>
            <person name="Guimaraes A.M."/>
            <person name="Pagliaro A."/>
            <person name="Messick J.B."/>
        </authorList>
    </citation>
    <scope>NUCLEOTIDE SEQUENCE [LARGE SCALE GENOMIC DNA]</scope>
    <source>
        <strain evidence="1 2">Indiana</strain>
    </source>
</reference>
<gene>
    <name evidence="1" type="ORF">PRV_00875</name>
</gene>
<protein>
    <submittedName>
        <fullName evidence="1">Uncharacterized protein</fullName>
    </submittedName>
</protein>
<dbReference type="Proteomes" id="UP000017119">
    <property type="component" value="Chromosome"/>
</dbReference>
<dbReference type="HOGENOM" id="CLU_3082082_0_0_14"/>
<name>U5NCA7_9MOLU</name>
<evidence type="ECO:0000313" key="2">
    <source>
        <dbReference type="Proteomes" id="UP000017119"/>
    </source>
</evidence>
<proteinExistence type="predicted"/>
<dbReference type="KEGG" id="mpv:PRV_00875"/>
<sequence length="52" mass="6120">MERISPIFCWTSKGGLGKLTRKSFWKDNTGWAVANFERENIPFLFLENQKNI</sequence>
<dbReference type="AlphaFoldDB" id="U5NCA7"/>
<keyword evidence="2" id="KW-1185">Reference proteome</keyword>
<evidence type="ECO:0000313" key="1">
    <source>
        <dbReference type="EMBL" id="AGX88940.1"/>
    </source>
</evidence>
<organism evidence="1 2">
    <name type="scientific">Mycoplasma parvum str. Indiana</name>
    <dbReference type="NCBI Taxonomy" id="1403316"/>
    <lineage>
        <taxon>Bacteria</taxon>
        <taxon>Bacillati</taxon>
        <taxon>Mycoplasmatota</taxon>
        <taxon>Mollicutes</taxon>
        <taxon>Mycoplasmataceae</taxon>
        <taxon>Mycoplasma</taxon>
    </lineage>
</organism>
<dbReference type="EMBL" id="CP006771">
    <property type="protein sequence ID" value="AGX88940.1"/>
    <property type="molecule type" value="Genomic_DNA"/>
</dbReference>